<dbReference type="PROSITE" id="PS00928">
    <property type="entry name" value="TREHALASE_2"/>
    <property type="match status" value="1"/>
</dbReference>
<sequence>MAVMGLETLVAACGPVGLSTGVSKLLTLLVTIQAAALASFGGGPNFDPKYFVDIPLRFSVNETARAFDALPRSQNNTIEPRELDQFVKEYFNPPGSDLIPSTPKDFNPNPPNFLPRVQNLSARSWALQIHGLWLELTRKVSPSVAKEPNLHTLVPLSHPVVVPGARFREVYYWDSYWVIKGLLVSGMLDTATGVVENLMELVEKYGFVPNGARIYYENRSQPPLLSMMIRAVYGKTHDQTLLKRAMPVLLKEYAFWTSEPHEVRVRDKYGEEHRLSRFWANWNTPRPESFTIDLNVTQGMNKTRQAQLYHDIATAAESGWDFSSRWMEDQQNLRTLRTSMIIPADLNAYLFQMEKNIEYFAKVLGNQTIETRFASAAKDRQRAIQRIHWSRKKGQWFDAWLSPTRCSLSKSDNRTVIYEWKQNQLTYASNFIPLWAGVLPKGDMRKEKVIEALNRSGLVQPAGIATSLRNTGQQWDFPNAWAPVVDMIIEGLDASGFARGKLMAKEIARNWLRSNYVAFEQVGKMIEKYDATSCGKIGGGGEYNPQTGFGWSNGVVLSLLQKYGWPAAEPFLCPEFS</sequence>
<organism evidence="5 6">
    <name type="scientific">Ceratodon purpureus</name>
    <name type="common">Fire moss</name>
    <name type="synonym">Dicranum purpureum</name>
    <dbReference type="NCBI Taxonomy" id="3225"/>
    <lineage>
        <taxon>Eukaryota</taxon>
        <taxon>Viridiplantae</taxon>
        <taxon>Streptophyta</taxon>
        <taxon>Embryophyta</taxon>
        <taxon>Bryophyta</taxon>
        <taxon>Bryophytina</taxon>
        <taxon>Bryopsida</taxon>
        <taxon>Dicranidae</taxon>
        <taxon>Pseudoditrichales</taxon>
        <taxon>Ditrichaceae</taxon>
        <taxon>Ceratodon</taxon>
    </lineage>
</organism>
<comment type="catalytic activity">
    <reaction evidence="4">
        <text>alpha,alpha-trehalose + H2O = alpha-D-glucose + beta-D-glucose</text>
        <dbReference type="Rhea" id="RHEA:32675"/>
        <dbReference type="ChEBI" id="CHEBI:15377"/>
        <dbReference type="ChEBI" id="CHEBI:15903"/>
        <dbReference type="ChEBI" id="CHEBI:16551"/>
        <dbReference type="ChEBI" id="CHEBI:17925"/>
        <dbReference type="EC" id="3.2.1.28"/>
    </reaction>
</comment>
<evidence type="ECO:0000256" key="4">
    <source>
        <dbReference type="RuleBase" id="RU361180"/>
    </source>
</evidence>
<dbReference type="InterPro" id="IPR001661">
    <property type="entry name" value="Glyco_hydro_37"/>
</dbReference>
<dbReference type="EC" id="3.2.1.28" evidence="4"/>
<dbReference type="Pfam" id="PF01204">
    <property type="entry name" value="Trehalase"/>
    <property type="match status" value="1"/>
</dbReference>
<accession>A0A8T0HWZ2</accession>
<evidence type="ECO:0000256" key="3">
    <source>
        <dbReference type="ARBA" id="ARBA00023295"/>
    </source>
</evidence>
<dbReference type="PRINTS" id="PR00744">
    <property type="entry name" value="GLHYDRLASE37"/>
</dbReference>
<gene>
    <name evidence="5" type="ORF">KC19_5G016000</name>
</gene>
<keyword evidence="2 4" id="KW-0378">Hydrolase</keyword>
<proteinExistence type="inferred from homology"/>
<dbReference type="GO" id="GO:0004555">
    <property type="term" value="F:alpha,alpha-trehalase activity"/>
    <property type="evidence" value="ECO:0007669"/>
    <property type="project" value="UniProtKB-EC"/>
</dbReference>
<evidence type="ECO:0000256" key="1">
    <source>
        <dbReference type="ARBA" id="ARBA00005615"/>
    </source>
</evidence>
<evidence type="ECO:0000256" key="2">
    <source>
        <dbReference type="ARBA" id="ARBA00022801"/>
    </source>
</evidence>
<dbReference type="PANTHER" id="PTHR23403">
    <property type="entry name" value="TREHALASE"/>
    <property type="match status" value="1"/>
</dbReference>
<comment type="similarity">
    <text evidence="1 4">Belongs to the glycosyl hydrolase 37 family.</text>
</comment>
<dbReference type="Proteomes" id="UP000822688">
    <property type="component" value="Chromosome 5"/>
</dbReference>
<keyword evidence="3 4" id="KW-0326">Glycosidase</keyword>
<dbReference type="PANTHER" id="PTHR23403:SF1">
    <property type="entry name" value="TREHALASE"/>
    <property type="match status" value="1"/>
</dbReference>
<dbReference type="SUPFAM" id="SSF48208">
    <property type="entry name" value="Six-hairpin glycosidases"/>
    <property type="match status" value="1"/>
</dbReference>
<name>A0A8T0HWZ2_CERPU</name>
<dbReference type="InterPro" id="IPR018232">
    <property type="entry name" value="Glyco_hydro_37_CS"/>
</dbReference>
<comment type="caution">
    <text evidence="5">The sequence shown here is derived from an EMBL/GenBank/DDBJ whole genome shotgun (WGS) entry which is preliminary data.</text>
</comment>
<evidence type="ECO:0000313" key="6">
    <source>
        <dbReference type="Proteomes" id="UP000822688"/>
    </source>
</evidence>
<dbReference type="InterPro" id="IPR008928">
    <property type="entry name" value="6-hairpin_glycosidase_sf"/>
</dbReference>
<evidence type="ECO:0000313" key="5">
    <source>
        <dbReference type="EMBL" id="KAG0575604.1"/>
    </source>
</evidence>
<protein>
    <recommendedName>
        <fullName evidence="4">Trehalase</fullName>
        <ecNumber evidence="4">3.2.1.28</ecNumber>
    </recommendedName>
    <alternativeName>
        <fullName evidence="4">Alpha-trehalose glucohydrolase</fullName>
    </alternativeName>
</protein>
<dbReference type="Gene3D" id="1.50.10.10">
    <property type="match status" value="1"/>
</dbReference>
<dbReference type="GO" id="GO:0005993">
    <property type="term" value="P:trehalose catabolic process"/>
    <property type="evidence" value="ECO:0007669"/>
    <property type="project" value="TreeGrafter"/>
</dbReference>
<dbReference type="EMBL" id="CM026425">
    <property type="protein sequence ID" value="KAG0575604.1"/>
    <property type="molecule type" value="Genomic_DNA"/>
</dbReference>
<dbReference type="InterPro" id="IPR012341">
    <property type="entry name" value="6hp_glycosidase-like_sf"/>
</dbReference>
<reference evidence="5" key="1">
    <citation type="submission" date="2020-06" db="EMBL/GenBank/DDBJ databases">
        <title>WGS assembly of Ceratodon purpureus strain R40.</title>
        <authorList>
            <person name="Carey S.B."/>
            <person name="Jenkins J."/>
            <person name="Shu S."/>
            <person name="Lovell J.T."/>
            <person name="Sreedasyam A."/>
            <person name="Maumus F."/>
            <person name="Tiley G.P."/>
            <person name="Fernandez-Pozo N."/>
            <person name="Barry K."/>
            <person name="Chen C."/>
            <person name="Wang M."/>
            <person name="Lipzen A."/>
            <person name="Daum C."/>
            <person name="Saski C.A."/>
            <person name="Payton A.C."/>
            <person name="Mcbreen J.C."/>
            <person name="Conrad R.E."/>
            <person name="Kollar L.M."/>
            <person name="Olsson S."/>
            <person name="Huttunen S."/>
            <person name="Landis J.B."/>
            <person name="Wickett N.J."/>
            <person name="Johnson M.G."/>
            <person name="Rensing S.A."/>
            <person name="Grimwood J."/>
            <person name="Schmutz J."/>
            <person name="Mcdaniel S.F."/>
        </authorList>
    </citation>
    <scope>NUCLEOTIDE SEQUENCE</scope>
    <source>
        <strain evidence="5">R40</strain>
    </source>
</reference>
<dbReference type="AlphaFoldDB" id="A0A8T0HWZ2"/>
<keyword evidence="6" id="KW-1185">Reference proteome</keyword>